<organism evidence="1 2">
    <name type="scientific">Vigna unguiculata</name>
    <name type="common">Cowpea</name>
    <dbReference type="NCBI Taxonomy" id="3917"/>
    <lineage>
        <taxon>Eukaryota</taxon>
        <taxon>Viridiplantae</taxon>
        <taxon>Streptophyta</taxon>
        <taxon>Embryophyta</taxon>
        <taxon>Tracheophyta</taxon>
        <taxon>Spermatophyta</taxon>
        <taxon>Magnoliopsida</taxon>
        <taxon>eudicotyledons</taxon>
        <taxon>Gunneridae</taxon>
        <taxon>Pentapetalae</taxon>
        <taxon>rosids</taxon>
        <taxon>fabids</taxon>
        <taxon>Fabales</taxon>
        <taxon>Fabaceae</taxon>
        <taxon>Papilionoideae</taxon>
        <taxon>50 kb inversion clade</taxon>
        <taxon>NPAAA clade</taxon>
        <taxon>indigoferoid/millettioid clade</taxon>
        <taxon>Phaseoleae</taxon>
        <taxon>Vigna</taxon>
    </lineage>
</organism>
<proteinExistence type="predicted"/>
<accession>A0A4D6KMH3</accession>
<evidence type="ECO:0000313" key="1">
    <source>
        <dbReference type="EMBL" id="QCD78828.1"/>
    </source>
</evidence>
<dbReference type="Proteomes" id="UP000501690">
    <property type="component" value="Linkage Group LG1"/>
</dbReference>
<reference evidence="1 2" key="1">
    <citation type="submission" date="2019-04" db="EMBL/GenBank/DDBJ databases">
        <title>An improved genome assembly and genetic linkage map for asparagus bean, Vigna unguiculata ssp. sesquipedialis.</title>
        <authorList>
            <person name="Xia Q."/>
            <person name="Zhang R."/>
            <person name="Dong Y."/>
        </authorList>
    </citation>
    <scope>NUCLEOTIDE SEQUENCE [LARGE SCALE GENOMIC DNA]</scope>
    <source>
        <tissue evidence="1">Leaf</tissue>
    </source>
</reference>
<dbReference type="EMBL" id="CP039345">
    <property type="protein sequence ID" value="QCD78828.1"/>
    <property type="molecule type" value="Genomic_DNA"/>
</dbReference>
<evidence type="ECO:0000313" key="2">
    <source>
        <dbReference type="Proteomes" id="UP000501690"/>
    </source>
</evidence>
<name>A0A4D6KMH3_VIGUN</name>
<gene>
    <name evidence="1" type="ORF">DEO72_LG1g2464</name>
</gene>
<dbReference type="AlphaFoldDB" id="A0A4D6KMH3"/>
<protein>
    <submittedName>
        <fullName evidence="1">Uncharacterized protein</fullName>
    </submittedName>
</protein>
<keyword evidence="2" id="KW-1185">Reference proteome</keyword>
<sequence>MESKSDISPFKVREVRVLSLKWCENVVVAGRTVTRFVALAQARLTRPWRDLQKQTKATLELSLKRKALVLSEAPSRSGERRSPKREQHSARVWSQLLVKLALSSTLLHESKSDISPFKVREVRVLSLKWCENVVVAGRTVTRFVALAQARLTRPWRDLQKQTKATLELSLKRKALVLSEAPSRSGERRSPKRERVGALVCCSCFSPSEEAHLWTRGGLAQARRARLSECAKTSQGLCRDLA</sequence>